<dbReference type="SUPFAM" id="SSF56784">
    <property type="entry name" value="HAD-like"/>
    <property type="match status" value="1"/>
</dbReference>
<dbReference type="Proteomes" id="UP000672934">
    <property type="component" value="Unassembled WGS sequence"/>
</dbReference>
<dbReference type="Gene3D" id="3.40.50.1000">
    <property type="entry name" value="HAD superfamily/HAD-like"/>
    <property type="match status" value="1"/>
</dbReference>
<dbReference type="RefSeq" id="WP_211945739.1">
    <property type="nucleotide sequence ID" value="NZ_CAJPUY010000002.1"/>
</dbReference>
<evidence type="ECO:0000313" key="2">
    <source>
        <dbReference type="Proteomes" id="UP000672934"/>
    </source>
</evidence>
<keyword evidence="2" id="KW-1185">Reference proteome</keyword>
<dbReference type="InterPro" id="IPR023214">
    <property type="entry name" value="HAD_sf"/>
</dbReference>
<evidence type="ECO:0008006" key="3">
    <source>
        <dbReference type="Google" id="ProtNLM"/>
    </source>
</evidence>
<protein>
    <recommendedName>
        <fullName evidence="3">Haloacid dehalogenase-like hydrolase</fullName>
    </recommendedName>
</protein>
<name>A0A916IRN5_9BURK</name>
<sequence>MTASLCRNSVAKAAPWRARLGMRFAQAAGIGLLALCAACGTSGGGSSSSAASAAATSGPRLLDPLPAWRDGAAKQSILNFVSKTTTPGSPEFVAPEDRIAVFDNDGTLWREDPVVELLFVVNRAQERARAEPALASRSPYKEFLADPAAYFKSTGEAGAVRLLNEIYGNTSLDTFQEDARRYVANARHPKSRASLRESTYQPMLELLALLRTHGYQTWICSGGTTDFMRVVSQSFYGIPPQQVIGSRLAAQFREHGRDNEIWREPKIESFNDKQMKPVNIALQIGKRPVFAAGNVGGKGDIAMLSYSQGRKGPSFQLLVNHDDAERESAYSENDGGSLHAASERGWTVVSMKRDWARVFPAPGAAAATLAPVRAQAP</sequence>
<gene>
    <name evidence="1" type="ORF">LMG31506_00728</name>
</gene>
<comment type="caution">
    <text evidence="1">The sequence shown here is derived from an EMBL/GenBank/DDBJ whole genome shotgun (WGS) entry which is preliminary data.</text>
</comment>
<proteinExistence type="predicted"/>
<accession>A0A916IRN5</accession>
<evidence type="ECO:0000313" key="1">
    <source>
        <dbReference type="EMBL" id="CAG2129989.1"/>
    </source>
</evidence>
<reference evidence="1" key="1">
    <citation type="submission" date="2021-03" db="EMBL/GenBank/DDBJ databases">
        <authorList>
            <person name="Peeters C."/>
        </authorList>
    </citation>
    <scope>NUCLEOTIDE SEQUENCE</scope>
    <source>
        <strain evidence="1">LMG 31506</strain>
    </source>
</reference>
<dbReference type="EMBL" id="CAJPUY010000002">
    <property type="protein sequence ID" value="CAG2129989.1"/>
    <property type="molecule type" value="Genomic_DNA"/>
</dbReference>
<dbReference type="InterPro" id="IPR036412">
    <property type="entry name" value="HAD-like_sf"/>
</dbReference>
<organism evidence="1 2">
    <name type="scientific">Cupriavidus yeoncheonensis</name>
    <dbReference type="NCBI Taxonomy" id="1462994"/>
    <lineage>
        <taxon>Bacteria</taxon>
        <taxon>Pseudomonadati</taxon>
        <taxon>Pseudomonadota</taxon>
        <taxon>Betaproteobacteria</taxon>
        <taxon>Burkholderiales</taxon>
        <taxon>Burkholderiaceae</taxon>
        <taxon>Cupriavidus</taxon>
    </lineage>
</organism>
<dbReference type="Pfam" id="PF12710">
    <property type="entry name" value="HAD"/>
    <property type="match status" value="1"/>
</dbReference>
<dbReference type="AlphaFoldDB" id="A0A916IRN5"/>